<organism evidence="1 2">
    <name type="scientific">Pocillopora damicornis</name>
    <name type="common">Cauliflower coral</name>
    <name type="synonym">Millepora damicornis</name>
    <dbReference type="NCBI Taxonomy" id="46731"/>
    <lineage>
        <taxon>Eukaryota</taxon>
        <taxon>Metazoa</taxon>
        <taxon>Cnidaria</taxon>
        <taxon>Anthozoa</taxon>
        <taxon>Hexacorallia</taxon>
        <taxon>Scleractinia</taxon>
        <taxon>Astrocoeniina</taxon>
        <taxon>Pocilloporidae</taxon>
        <taxon>Pocillopora</taxon>
    </lineage>
</organism>
<evidence type="ECO:0000313" key="1">
    <source>
        <dbReference type="EMBL" id="RMX44971.1"/>
    </source>
</evidence>
<dbReference type="AlphaFoldDB" id="A0A3M6TUE3"/>
<evidence type="ECO:0000313" key="2">
    <source>
        <dbReference type="Proteomes" id="UP000275408"/>
    </source>
</evidence>
<name>A0A3M6TUE3_POCDA</name>
<reference evidence="1 2" key="1">
    <citation type="journal article" date="2018" name="Sci. Rep.">
        <title>Comparative analysis of the Pocillopora damicornis genome highlights role of immune system in coral evolution.</title>
        <authorList>
            <person name="Cunning R."/>
            <person name="Bay R.A."/>
            <person name="Gillette P."/>
            <person name="Baker A.C."/>
            <person name="Traylor-Knowles N."/>
        </authorList>
    </citation>
    <scope>NUCLEOTIDE SEQUENCE [LARGE SCALE GENOMIC DNA]</scope>
    <source>
        <strain evidence="1">RSMAS</strain>
        <tissue evidence="1">Whole animal</tissue>
    </source>
</reference>
<accession>A0A3M6TUE3</accession>
<gene>
    <name evidence="1" type="ORF">pdam_00018176</name>
</gene>
<sequence length="113" mass="12615">MDMNEKDVANDVWNILEAESAGDSEHSEQLAVLIASGRKWLVYLSPRIKSRSLLNKMSRNLLHFLPVDQGNLLNDLNDNFMVKRELGVIGGRPNLNCGRYMAIASAALLCQKS</sequence>
<comment type="caution">
    <text evidence="1">The sequence shown here is derived from an EMBL/GenBank/DDBJ whole genome shotgun (WGS) entry which is preliminary data.</text>
</comment>
<proteinExistence type="predicted"/>
<protein>
    <submittedName>
        <fullName evidence="1">Uncharacterized protein</fullName>
    </submittedName>
</protein>
<dbReference type="Proteomes" id="UP000275408">
    <property type="component" value="Unassembled WGS sequence"/>
</dbReference>
<dbReference type="EMBL" id="RCHS01002919">
    <property type="protein sequence ID" value="RMX44971.1"/>
    <property type="molecule type" value="Genomic_DNA"/>
</dbReference>
<keyword evidence="2" id="KW-1185">Reference proteome</keyword>